<gene>
    <name evidence="1" type="ORF">D0511_04865</name>
</gene>
<organism evidence="1 2">
    <name type="scientific">Pseudoalteromonas piscicida</name>
    <dbReference type="NCBI Taxonomy" id="43662"/>
    <lineage>
        <taxon>Bacteria</taxon>
        <taxon>Pseudomonadati</taxon>
        <taxon>Pseudomonadota</taxon>
        <taxon>Gammaproteobacteria</taxon>
        <taxon>Alteromonadales</taxon>
        <taxon>Pseudoalteromonadaceae</taxon>
        <taxon>Pseudoalteromonas</taxon>
    </lineage>
</organism>
<dbReference type="RefSeq" id="WP_088531341.1">
    <property type="nucleotide sequence ID" value="NZ_CP021646.1"/>
</dbReference>
<dbReference type="EMBL" id="CP031761">
    <property type="protein sequence ID" value="AXR01476.1"/>
    <property type="molecule type" value="Genomic_DNA"/>
</dbReference>
<evidence type="ECO:0008006" key="3">
    <source>
        <dbReference type="Google" id="ProtNLM"/>
    </source>
</evidence>
<proteinExistence type="predicted"/>
<dbReference type="Proteomes" id="UP000258102">
    <property type="component" value="Chromosome 1"/>
</dbReference>
<sequence>MTDMATISSMATVQCGAARADGRLWATADTLCFTPFNTLLGLGPYQIDIADVIKVEQCLGKGAGLLPLTTQAIQITLKSNQTFQFILSEPESWVRWFNSTGC</sequence>
<evidence type="ECO:0000313" key="2">
    <source>
        <dbReference type="Proteomes" id="UP000258102"/>
    </source>
</evidence>
<dbReference type="AlphaFoldDB" id="A0AAD0W3F0"/>
<accession>A0AAD0W3F0</accession>
<evidence type="ECO:0000313" key="1">
    <source>
        <dbReference type="EMBL" id="AXR01476.1"/>
    </source>
</evidence>
<name>A0AAD0W3F0_PSEO7</name>
<dbReference type="KEGG" id="ppis:B1L02_12865"/>
<reference evidence="1 2" key="1">
    <citation type="submission" date="2018-08" db="EMBL/GenBank/DDBJ databases">
        <title>Whole Genome Sequences of Two Pseudoalteromonas piscicida Strains, DE1-A and DE2-A, which Exhibit Strong Antibacterial Activity against Vibrio vulnificus.</title>
        <authorList>
            <person name="Richards G.P."/>
            <person name="Needleman D.S."/>
            <person name="Watson M.A."/>
            <person name="Polson S.W."/>
        </authorList>
    </citation>
    <scope>NUCLEOTIDE SEQUENCE [LARGE SCALE GENOMIC DNA]</scope>
    <source>
        <strain evidence="1 2">DE2-A</strain>
    </source>
</reference>
<protein>
    <recommendedName>
        <fullName evidence="3">GRAM domain-containing protein</fullName>
    </recommendedName>
</protein>